<feature type="chain" id="PRO_5011771655" evidence="1">
    <location>
        <begin position="30"/>
        <end position="226"/>
    </location>
</feature>
<organism evidence="3 4">
    <name type="scientific">Cyclobacterium xiamenense</name>
    <dbReference type="NCBI Taxonomy" id="1297121"/>
    <lineage>
        <taxon>Bacteria</taxon>
        <taxon>Pseudomonadati</taxon>
        <taxon>Bacteroidota</taxon>
        <taxon>Cytophagia</taxon>
        <taxon>Cytophagales</taxon>
        <taxon>Cyclobacteriaceae</taxon>
        <taxon>Cyclobacterium</taxon>
    </lineage>
</organism>
<sequence length="226" mass="24616">MKKSPYFRLVISLTLLIVTVLASTNSSSAQNNNPGPKFGIKGGLNLSQLYVEQPDVEDENMKAGIHFGVFGKIPINIFVAVQPEVLYTNMGSKVSYGGSDFENRFGIETGEIRFNQNYIQVPIALAVNVGPLNIHAGPYLSYLLSANVKNWNSSELSPNVVQQLDTKDFNRVDFGLVVGVGFDIKNVNVGARYNYGLREVGNTNLAGNLTNNSKNGVGQIYLGFGF</sequence>
<dbReference type="Proteomes" id="UP000199403">
    <property type="component" value="Unassembled WGS sequence"/>
</dbReference>
<dbReference type="AlphaFoldDB" id="A0A1H6ZFX7"/>
<evidence type="ECO:0000313" key="3">
    <source>
        <dbReference type="EMBL" id="SEJ52218.1"/>
    </source>
</evidence>
<dbReference type="InterPro" id="IPR025665">
    <property type="entry name" value="Beta-barrel_OMP_2"/>
</dbReference>
<keyword evidence="1" id="KW-0732">Signal</keyword>
<evidence type="ECO:0000313" key="4">
    <source>
        <dbReference type="Proteomes" id="UP000199403"/>
    </source>
</evidence>
<dbReference type="RefSeq" id="WP_092175989.1">
    <property type="nucleotide sequence ID" value="NZ_FNZH01000004.1"/>
</dbReference>
<name>A0A1H6ZFX7_9BACT</name>
<proteinExistence type="predicted"/>
<dbReference type="EMBL" id="FNZH01000004">
    <property type="protein sequence ID" value="SEJ52218.1"/>
    <property type="molecule type" value="Genomic_DNA"/>
</dbReference>
<keyword evidence="4" id="KW-1185">Reference proteome</keyword>
<reference evidence="4" key="1">
    <citation type="submission" date="2016-10" db="EMBL/GenBank/DDBJ databases">
        <authorList>
            <person name="Varghese N."/>
            <person name="Submissions S."/>
        </authorList>
    </citation>
    <scope>NUCLEOTIDE SEQUENCE [LARGE SCALE GENOMIC DNA]</scope>
    <source>
        <strain evidence="4">IBRC-M 10761</strain>
    </source>
</reference>
<dbReference type="Pfam" id="PF13568">
    <property type="entry name" value="OMP_b-brl_2"/>
    <property type="match status" value="1"/>
</dbReference>
<accession>A0A1H6ZFX7</accession>
<gene>
    <name evidence="3" type="ORF">SAMN05192553_104451</name>
</gene>
<feature type="domain" description="Outer membrane protein beta-barrel" evidence="2">
    <location>
        <begin position="29"/>
        <end position="199"/>
    </location>
</feature>
<evidence type="ECO:0000256" key="1">
    <source>
        <dbReference type="SAM" id="SignalP"/>
    </source>
</evidence>
<dbReference type="OrthoDB" id="1160354at2"/>
<evidence type="ECO:0000259" key="2">
    <source>
        <dbReference type="Pfam" id="PF13568"/>
    </source>
</evidence>
<protein>
    <submittedName>
        <fullName evidence="3">Outer membrane protein beta-barrel domain-containing protein</fullName>
    </submittedName>
</protein>
<dbReference type="STRING" id="1416801.SAMN05192553_104451"/>
<feature type="signal peptide" evidence="1">
    <location>
        <begin position="1"/>
        <end position="29"/>
    </location>
</feature>